<proteinExistence type="predicted"/>
<evidence type="ECO:0000259" key="7">
    <source>
        <dbReference type="PROSITE" id="PS50850"/>
    </source>
</evidence>
<evidence type="ECO:0000256" key="5">
    <source>
        <dbReference type="ARBA" id="ARBA00023136"/>
    </source>
</evidence>
<protein>
    <submittedName>
        <fullName evidence="8">MFS transporter</fullName>
    </submittedName>
</protein>
<dbReference type="Proteomes" id="UP001160625">
    <property type="component" value="Unassembled WGS sequence"/>
</dbReference>
<name>A0ABT6N0K7_9SPHN</name>
<evidence type="ECO:0000256" key="4">
    <source>
        <dbReference type="ARBA" id="ARBA00022989"/>
    </source>
</evidence>
<dbReference type="SUPFAM" id="SSF103473">
    <property type="entry name" value="MFS general substrate transporter"/>
    <property type="match status" value="1"/>
</dbReference>
<dbReference type="PROSITE" id="PS50850">
    <property type="entry name" value="MFS"/>
    <property type="match status" value="1"/>
</dbReference>
<comment type="subcellular location">
    <subcellularLocation>
        <location evidence="1">Cell membrane</location>
        <topology evidence="1">Multi-pass membrane protein</topology>
    </subcellularLocation>
</comment>
<dbReference type="RefSeq" id="WP_281044105.1">
    <property type="nucleotide sequence ID" value="NZ_JARYGZ010000001.1"/>
</dbReference>
<feature type="transmembrane region" description="Helical" evidence="6">
    <location>
        <begin position="402"/>
        <end position="426"/>
    </location>
</feature>
<keyword evidence="4 6" id="KW-1133">Transmembrane helix</keyword>
<accession>A0ABT6N0K7</accession>
<evidence type="ECO:0000313" key="9">
    <source>
        <dbReference type="Proteomes" id="UP001160625"/>
    </source>
</evidence>
<feature type="transmembrane region" description="Helical" evidence="6">
    <location>
        <begin position="369"/>
        <end position="390"/>
    </location>
</feature>
<dbReference type="InterPro" id="IPR050189">
    <property type="entry name" value="MFS_Efflux_Transporters"/>
</dbReference>
<keyword evidence="9" id="KW-1185">Reference proteome</keyword>
<sequence length="435" mass="44457">MTVFVASAEAPTPAVTMRRSGVVIAIAVLTLNLLVGAALRLVFAPVQELAKTDLHLSDTQLGLIQGIAGALPIALLSLPLGRLTDRSHRVRLLAGITLVSIVGTGIAGVASSFALLFAGRMLGVLAGFCALPVAISICADLVAPQLRGRAMLFLQLGLMTGSAIAFAVAGKLAGVAVSALPIGGMAPWRQAQLLFAGASLLSLASFALLREPPRHEIAENIHIPLREALAEIGQRARFVVPLFIGQVTVVMADMAASVWAAPVLTRDYHLRPEQFGGWMGLVILLSGIVGAMLGGLVADFGQKGRIPGGMLAAAIAAAALSIPAAFFAVMPTSTGFAWALGLLLTCGGVTGLVTATALSIYIPNEVRGFCLGLFIVIGAVGGLGIAPSLVPQISAMLGGEGHIGLALAIVSVATSVVALLGFLFAIRHQPPLPGR</sequence>
<dbReference type="Pfam" id="PF07690">
    <property type="entry name" value="MFS_1"/>
    <property type="match status" value="1"/>
</dbReference>
<keyword evidence="5 6" id="KW-0472">Membrane</keyword>
<feature type="transmembrane region" description="Helical" evidence="6">
    <location>
        <begin position="150"/>
        <end position="170"/>
    </location>
</feature>
<gene>
    <name evidence="8" type="ORF">QGN17_08805</name>
</gene>
<dbReference type="PANTHER" id="PTHR43124">
    <property type="entry name" value="PURINE EFFLUX PUMP PBUE"/>
    <property type="match status" value="1"/>
</dbReference>
<dbReference type="PANTHER" id="PTHR43124:SF3">
    <property type="entry name" value="CHLORAMPHENICOL EFFLUX PUMP RV0191"/>
    <property type="match status" value="1"/>
</dbReference>
<feature type="transmembrane region" description="Helical" evidence="6">
    <location>
        <begin position="336"/>
        <end position="362"/>
    </location>
</feature>
<dbReference type="InterPro" id="IPR011701">
    <property type="entry name" value="MFS"/>
</dbReference>
<feature type="transmembrane region" description="Helical" evidence="6">
    <location>
        <begin position="238"/>
        <end position="263"/>
    </location>
</feature>
<feature type="transmembrane region" description="Helical" evidence="6">
    <location>
        <begin position="190"/>
        <end position="209"/>
    </location>
</feature>
<organism evidence="8 9">
    <name type="scientific">Sphingomonas oryzagri</name>
    <dbReference type="NCBI Taxonomy" id="3042314"/>
    <lineage>
        <taxon>Bacteria</taxon>
        <taxon>Pseudomonadati</taxon>
        <taxon>Pseudomonadota</taxon>
        <taxon>Alphaproteobacteria</taxon>
        <taxon>Sphingomonadales</taxon>
        <taxon>Sphingomonadaceae</taxon>
        <taxon>Sphingomonas</taxon>
    </lineage>
</organism>
<feature type="transmembrane region" description="Helical" evidence="6">
    <location>
        <begin position="124"/>
        <end position="143"/>
    </location>
</feature>
<evidence type="ECO:0000256" key="1">
    <source>
        <dbReference type="ARBA" id="ARBA00004651"/>
    </source>
</evidence>
<comment type="caution">
    <text evidence="8">The sequence shown here is derived from an EMBL/GenBank/DDBJ whole genome shotgun (WGS) entry which is preliminary data.</text>
</comment>
<feature type="transmembrane region" description="Helical" evidence="6">
    <location>
        <begin position="92"/>
        <end position="118"/>
    </location>
</feature>
<evidence type="ECO:0000256" key="6">
    <source>
        <dbReference type="SAM" id="Phobius"/>
    </source>
</evidence>
<reference evidence="8" key="1">
    <citation type="submission" date="2023-04" db="EMBL/GenBank/DDBJ databases">
        <title>Sphingomonas sp. MAHUQ-71 isolated from rice field.</title>
        <authorList>
            <person name="Huq M.A."/>
        </authorList>
    </citation>
    <scope>NUCLEOTIDE SEQUENCE</scope>
    <source>
        <strain evidence="8">MAHUQ-71</strain>
    </source>
</reference>
<dbReference type="InterPro" id="IPR020846">
    <property type="entry name" value="MFS_dom"/>
</dbReference>
<dbReference type="EMBL" id="JARYGZ010000001">
    <property type="protein sequence ID" value="MDH7638828.1"/>
    <property type="molecule type" value="Genomic_DNA"/>
</dbReference>
<keyword evidence="3 6" id="KW-0812">Transmembrane</keyword>
<feature type="domain" description="Major facilitator superfamily (MFS) profile" evidence="7">
    <location>
        <begin position="24"/>
        <end position="429"/>
    </location>
</feature>
<evidence type="ECO:0000256" key="3">
    <source>
        <dbReference type="ARBA" id="ARBA00022692"/>
    </source>
</evidence>
<dbReference type="InterPro" id="IPR036259">
    <property type="entry name" value="MFS_trans_sf"/>
</dbReference>
<feature type="transmembrane region" description="Helical" evidence="6">
    <location>
        <begin position="63"/>
        <end position="80"/>
    </location>
</feature>
<evidence type="ECO:0000256" key="2">
    <source>
        <dbReference type="ARBA" id="ARBA00022475"/>
    </source>
</evidence>
<feature type="transmembrane region" description="Helical" evidence="6">
    <location>
        <begin position="310"/>
        <end position="330"/>
    </location>
</feature>
<feature type="transmembrane region" description="Helical" evidence="6">
    <location>
        <begin position="275"/>
        <end position="298"/>
    </location>
</feature>
<dbReference type="Gene3D" id="1.20.1250.20">
    <property type="entry name" value="MFS general substrate transporter like domains"/>
    <property type="match status" value="1"/>
</dbReference>
<evidence type="ECO:0000313" key="8">
    <source>
        <dbReference type="EMBL" id="MDH7638828.1"/>
    </source>
</evidence>
<keyword evidence="2" id="KW-1003">Cell membrane</keyword>
<feature type="transmembrane region" description="Helical" evidence="6">
    <location>
        <begin position="21"/>
        <end position="43"/>
    </location>
</feature>